<reference evidence="3 4" key="1">
    <citation type="submission" date="2018-07" db="EMBL/GenBank/DDBJ databases">
        <title>A high quality draft genome assembly of the barn swallow (H. rustica rustica).</title>
        <authorList>
            <person name="Formenti G."/>
            <person name="Chiara M."/>
            <person name="Poveda L."/>
            <person name="Francoijs K.-J."/>
            <person name="Bonisoli-Alquati A."/>
            <person name="Canova L."/>
            <person name="Gianfranceschi L."/>
            <person name="Horner D.S."/>
            <person name="Saino N."/>
        </authorList>
    </citation>
    <scope>NUCLEOTIDE SEQUENCE [LARGE SCALE GENOMIC DNA]</scope>
    <source>
        <strain evidence="3">Chelidonia</strain>
        <tissue evidence="3">Blood</tissue>
    </source>
</reference>
<dbReference type="AlphaFoldDB" id="A0A3M0JFR3"/>
<evidence type="ECO:0000313" key="4">
    <source>
        <dbReference type="Proteomes" id="UP000269221"/>
    </source>
</evidence>
<feature type="signal peptide" evidence="2">
    <location>
        <begin position="1"/>
        <end position="24"/>
    </location>
</feature>
<evidence type="ECO:0000313" key="3">
    <source>
        <dbReference type="EMBL" id="RMB99851.1"/>
    </source>
</evidence>
<gene>
    <name evidence="3" type="ORF">DUI87_23629</name>
</gene>
<evidence type="ECO:0000256" key="2">
    <source>
        <dbReference type="SAM" id="SignalP"/>
    </source>
</evidence>
<evidence type="ECO:0000256" key="1">
    <source>
        <dbReference type="SAM" id="MobiDB-lite"/>
    </source>
</evidence>
<keyword evidence="4" id="KW-1185">Reference proteome</keyword>
<feature type="chain" id="PRO_5018151732" evidence="2">
    <location>
        <begin position="25"/>
        <end position="67"/>
    </location>
</feature>
<comment type="caution">
    <text evidence="3">The sequence shown here is derived from an EMBL/GenBank/DDBJ whole genome shotgun (WGS) entry which is preliminary data.</text>
</comment>
<name>A0A3M0JFR3_HIRRU</name>
<accession>A0A3M0JFR3</accession>
<proteinExistence type="predicted"/>
<sequence length="67" mass="6780">MLLGLVGFMLGFVCLGWGSASTAGEAPDTAPAPTLEGLWGDPLAPPGIPIPGHWDHPIISFPSSGTP</sequence>
<keyword evidence="2" id="KW-0732">Signal</keyword>
<dbReference type="EMBL" id="QRBI01000146">
    <property type="protein sequence ID" value="RMB99851.1"/>
    <property type="molecule type" value="Genomic_DNA"/>
</dbReference>
<protein>
    <submittedName>
        <fullName evidence="3">Uncharacterized protein</fullName>
    </submittedName>
</protein>
<feature type="region of interest" description="Disordered" evidence="1">
    <location>
        <begin position="22"/>
        <end position="56"/>
    </location>
</feature>
<organism evidence="3 4">
    <name type="scientific">Hirundo rustica rustica</name>
    <dbReference type="NCBI Taxonomy" id="333673"/>
    <lineage>
        <taxon>Eukaryota</taxon>
        <taxon>Metazoa</taxon>
        <taxon>Chordata</taxon>
        <taxon>Craniata</taxon>
        <taxon>Vertebrata</taxon>
        <taxon>Euteleostomi</taxon>
        <taxon>Archelosauria</taxon>
        <taxon>Archosauria</taxon>
        <taxon>Dinosauria</taxon>
        <taxon>Saurischia</taxon>
        <taxon>Theropoda</taxon>
        <taxon>Coelurosauria</taxon>
        <taxon>Aves</taxon>
        <taxon>Neognathae</taxon>
        <taxon>Neoaves</taxon>
        <taxon>Telluraves</taxon>
        <taxon>Australaves</taxon>
        <taxon>Passeriformes</taxon>
        <taxon>Sylvioidea</taxon>
        <taxon>Hirundinidae</taxon>
        <taxon>Hirundo</taxon>
    </lineage>
</organism>
<dbReference type="Proteomes" id="UP000269221">
    <property type="component" value="Unassembled WGS sequence"/>
</dbReference>